<feature type="transmembrane region" description="Helical" evidence="1">
    <location>
        <begin position="383"/>
        <end position="402"/>
    </location>
</feature>
<evidence type="ECO:0000256" key="1">
    <source>
        <dbReference type="SAM" id="Phobius"/>
    </source>
</evidence>
<evidence type="ECO:0000313" key="3">
    <source>
        <dbReference type="Proteomes" id="UP000070299"/>
    </source>
</evidence>
<feature type="transmembrane region" description="Helical" evidence="1">
    <location>
        <begin position="327"/>
        <end position="347"/>
    </location>
</feature>
<feature type="transmembrane region" description="Helical" evidence="1">
    <location>
        <begin position="831"/>
        <end position="849"/>
    </location>
</feature>
<feature type="transmembrane region" description="Helical" evidence="1">
    <location>
        <begin position="171"/>
        <end position="189"/>
    </location>
</feature>
<feature type="transmembrane region" description="Helical" evidence="1">
    <location>
        <begin position="254"/>
        <end position="272"/>
    </location>
</feature>
<dbReference type="STRING" id="1799789.AX660_18920"/>
<feature type="transmembrane region" description="Helical" evidence="1">
    <location>
        <begin position="227"/>
        <end position="247"/>
    </location>
</feature>
<dbReference type="Proteomes" id="UP000070299">
    <property type="component" value="Unassembled WGS sequence"/>
</dbReference>
<feature type="transmembrane region" description="Helical" evidence="1">
    <location>
        <begin position="201"/>
        <end position="221"/>
    </location>
</feature>
<sequence length="970" mass="108705">MAHRDQEIEDIGREIKLLREAFSKRLHNLEQRLQSLADVTQTNAPVEQISNITADSTKTGTLQIPQVQINIEQKPQQYASQEDRQYRVTTLTDKPATPATPAENTFSPLLRDGLGTLLSPFGKALSPLINWYQHCQTKGQGPIFIFMLVGIALLVCGFAYLTQLLVGELGAGSKSLLLFIVSISVTYGGHKLARQKTFEDLGSATISLGLLLNFVTIYMAGSYYHLLADWLVLFAYVLIGLSGFILANWHSTKVVSALAIIGGATIPLISLLDSSGTTFYLCGLAILAIGSFYQANTKAWLWLSFVTVTVCSASLEYLLLFGDSPQVMGLFSQLFYCLYFAVMWQELKQSTPPNTQFTNSRIIFISLALFSSIGLLYQSDFSAWFLPLIALFNALLSAGARFKAAQMPDMTKSLYAMVSSVWLLVAIFSSLAADYWGIAVGLEGLFLLYFALQNRDKNLQIEAYALIIFAILHALFAIAPYFPSPAFLNIKGLMVFCSIGILLLTSRKLLQHAPLTQTETQFKWEFNLSYSLRQFESLWLAIFVIATAWVYLANWCFVVFIPLQLILLYKSQRQQCQASETLVFFSGLIMGLIVLLAALQVQSFSFRDLPSYAQTALALLFIELWALCEFYRRIGQSGTMAEFAESLRLIAYLLCPILFIPSVVKHYGEFLSLALWLSSVIAYTLARIVKHPMIRTEALYLSLIAACYCVLNALINQSFFNLTINLSLVLGLVYFGFFLRLVSQRHRPMLEQQIASIGMYFGVAVLFKLTMAIINIYLAAAITVVFAFTLLCLQTRHPTIKRNLNSLQTLLYLNIPLSWFCLTFSTHDDLVSASVWLGSNLLILLSQLIADRNKSALQLKLINQTQKRYLCHHLLVTFSLIFLLADWQLSLLIAPWLILQGSYLFFAQKQSPLVSKFALGFVFSGLLKLGLIDAANALLWQKVALLLGIGVFMIISAFFYQRRINNHKIN</sequence>
<feature type="transmembrane region" description="Helical" evidence="1">
    <location>
        <begin position="938"/>
        <end position="960"/>
    </location>
</feature>
<keyword evidence="3" id="KW-1185">Reference proteome</keyword>
<keyword evidence="1" id="KW-0812">Transmembrane</keyword>
<feature type="transmembrane region" description="Helical" evidence="1">
    <location>
        <begin position="414"/>
        <end position="429"/>
    </location>
</feature>
<evidence type="ECO:0000313" key="2">
    <source>
        <dbReference type="EMBL" id="KXI27633.1"/>
    </source>
</evidence>
<dbReference type="AlphaFoldDB" id="A0A148KMT4"/>
<feature type="transmembrane region" description="Helical" evidence="1">
    <location>
        <begin position="581"/>
        <end position="599"/>
    </location>
</feature>
<reference evidence="3" key="1">
    <citation type="submission" date="2016-02" db="EMBL/GenBank/DDBJ databases">
        <authorList>
            <person name="Schultz-Johansen M."/>
            <person name="Glaring M.A."/>
            <person name="Bech P.K."/>
            <person name="Stougaard P."/>
        </authorList>
    </citation>
    <scope>NUCLEOTIDE SEQUENCE [LARGE SCALE GENOMIC DNA]</scope>
    <source>
        <strain evidence="3">S66</strain>
    </source>
</reference>
<feature type="transmembrane region" description="Helical" evidence="1">
    <location>
        <begin position="611"/>
        <end position="631"/>
    </location>
</feature>
<gene>
    <name evidence="2" type="ORF">AX660_18920</name>
</gene>
<feature type="transmembrane region" description="Helical" evidence="1">
    <location>
        <begin position="278"/>
        <end position="293"/>
    </location>
</feature>
<feature type="transmembrane region" description="Helical" evidence="1">
    <location>
        <begin position="869"/>
        <end position="885"/>
    </location>
</feature>
<feature type="transmembrane region" description="Helical" evidence="1">
    <location>
        <begin position="722"/>
        <end position="742"/>
    </location>
</feature>
<dbReference type="RefSeq" id="WP_068378829.1">
    <property type="nucleotide sequence ID" value="NZ_LSNE01000009.1"/>
</dbReference>
<feature type="transmembrane region" description="Helical" evidence="1">
    <location>
        <begin position="143"/>
        <end position="165"/>
    </location>
</feature>
<comment type="caution">
    <text evidence="2">The sequence shown here is derived from an EMBL/GenBank/DDBJ whole genome shotgun (WGS) entry which is preliminary data.</text>
</comment>
<dbReference type="PANTHER" id="PTHR38434">
    <property type="entry name" value="BLL2549 PROTEIN"/>
    <property type="match status" value="1"/>
</dbReference>
<dbReference type="EMBL" id="LSNE01000009">
    <property type="protein sequence ID" value="KXI27633.1"/>
    <property type="molecule type" value="Genomic_DNA"/>
</dbReference>
<accession>A0A148KMT4</accession>
<dbReference type="Pfam" id="PF10101">
    <property type="entry name" value="DUF2339"/>
    <property type="match status" value="1"/>
</dbReference>
<feature type="transmembrane region" description="Helical" evidence="1">
    <location>
        <begin position="359"/>
        <end position="377"/>
    </location>
</feature>
<feature type="transmembrane region" description="Helical" evidence="1">
    <location>
        <begin position="776"/>
        <end position="793"/>
    </location>
</feature>
<proteinExistence type="predicted"/>
<feature type="transmembrane region" description="Helical" evidence="1">
    <location>
        <begin position="643"/>
        <end position="664"/>
    </location>
</feature>
<feature type="transmembrane region" description="Helical" evidence="1">
    <location>
        <begin position="464"/>
        <end position="482"/>
    </location>
</feature>
<feature type="transmembrane region" description="Helical" evidence="1">
    <location>
        <begin position="300"/>
        <end position="321"/>
    </location>
</feature>
<dbReference type="PANTHER" id="PTHR38434:SF1">
    <property type="entry name" value="BLL2549 PROTEIN"/>
    <property type="match status" value="1"/>
</dbReference>
<keyword evidence="1" id="KW-1133">Transmembrane helix</keyword>
<dbReference type="InterPro" id="IPR019286">
    <property type="entry name" value="DUF2339_TM"/>
</dbReference>
<name>A0A148KMT4_9ALTE</name>
<organism evidence="2 3">
    <name type="scientific">Paraglaciecola hydrolytica</name>
    <dbReference type="NCBI Taxonomy" id="1799789"/>
    <lineage>
        <taxon>Bacteria</taxon>
        <taxon>Pseudomonadati</taxon>
        <taxon>Pseudomonadota</taxon>
        <taxon>Gammaproteobacteria</taxon>
        <taxon>Alteromonadales</taxon>
        <taxon>Alteromonadaceae</taxon>
        <taxon>Paraglaciecola</taxon>
    </lineage>
</organism>
<feature type="transmembrane region" description="Helical" evidence="1">
    <location>
        <begin position="488"/>
        <end position="505"/>
    </location>
</feature>
<keyword evidence="1" id="KW-0472">Membrane</keyword>
<feature type="transmembrane region" description="Helical" evidence="1">
    <location>
        <begin position="805"/>
        <end position="825"/>
    </location>
</feature>
<dbReference type="OrthoDB" id="6379269at2"/>
<evidence type="ECO:0008006" key="4">
    <source>
        <dbReference type="Google" id="ProtNLM"/>
    </source>
</evidence>
<feature type="transmembrane region" description="Helical" evidence="1">
    <location>
        <begin position="698"/>
        <end position="716"/>
    </location>
</feature>
<protein>
    <recommendedName>
        <fullName evidence="4">DUF2339 domain-containing protein</fullName>
    </recommendedName>
</protein>